<dbReference type="OrthoDB" id="407598at2759"/>
<accession>A0A7J7MCX7</accession>
<dbReference type="Proteomes" id="UP000541444">
    <property type="component" value="Unassembled WGS sequence"/>
</dbReference>
<evidence type="ECO:0000313" key="1">
    <source>
        <dbReference type="EMBL" id="KAF6152588.1"/>
    </source>
</evidence>
<dbReference type="AlphaFoldDB" id="A0A7J7MCX7"/>
<proteinExistence type="predicted"/>
<name>A0A7J7MCX7_9MAGN</name>
<gene>
    <name evidence="1" type="ORF">GIB67_013035</name>
</gene>
<comment type="caution">
    <text evidence="1">The sequence shown here is derived from an EMBL/GenBank/DDBJ whole genome shotgun (WGS) entry which is preliminary data.</text>
</comment>
<dbReference type="EMBL" id="JACGCM010001620">
    <property type="protein sequence ID" value="KAF6152588.1"/>
    <property type="molecule type" value="Genomic_DNA"/>
</dbReference>
<evidence type="ECO:0000313" key="2">
    <source>
        <dbReference type="Proteomes" id="UP000541444"/>
    </source>
</evidence>
<protein>
    <submittedName>
        <fullName evidence="1">Uncharacterized protein</fullName>
    </submittedName>
</protein>
<sequence>MGLTTTGHPKLYGLWWIQKVPDLMITKQCTFKFAITERFIDDVMCEVALLDVCQVILGSPYLWIKDVIHYRRVHKYRLVKEGKEFHISACREHVTTSNLVMATQIFTGRIVTKTGELQEKKYRRDPEGPVRRSCGLTKSQLYALNAQCVAYKGIVAQERFRNSSGKAEKDRENDVHKIYKGLNGDNDFKRHKAYKIFAREPRWACLRDDELNHAVNIPRNVARRT</sequence>
<reference evidence="1 2" key="1">
    <citation type="journal article" date="2020" name="IScience">
        <title>Genome Sequencing of the Endangered Kingdonia uniflora (Circaeasteraceae, Ranunculales) Reveals Potential Mechanisms of Evolutionary Specialization.</title>
        <authorList>
            <person name="Sun Y."/>
            <person name="Deng T."/>
            <person name="Zhang A."/>
            <person name="Moore M.J."/>
            <person name="Landis J.B."/>
            <person name="Lin N."/>
            <person name="Zhang H."/>
            <person name="Zhang X."/>
            <person name="Huang J."/>
            <person name="Zhang X."/>
            <person name="Sun H."/>
            <person name="Wang H."/>
        </authorList>
    </citation>
    <scope>NUCLEOTIDE SEQUENCE [LARGE SCALE GENOMIC DNA]</scope>
    <source>
        <strain evidence="1">TB1705</strain>
        <tissue evidence="1">Leaf</tissue>
    </source>
</reference>
<keyword evidence="2" id="KW-1185">Reference proteome</keyword>
<organism evidence="1 2">
    <name type="scientific">Kingdonia uniflora</name>
    <dbReference type="NCBI Taxonomy" id="39325"/>
    <lineage>
        <taxon>Eukaryota</taxon>
        <taxon>Viridiplantae</taxon>
        <taxon>Streptophyta</taxon>
        <taxon>Embryophyta</taxon>
        <taxon>Tracheophyta</taxon>
        <taxon>Spermatophyta</taxon>
        <taxon>Magnoliopsida</taxon>
        <taxon>Ranunculales</taxon>
        <taxon>Circaeasteraceae</taxon>
        <taxon>Kingdonia</taxon>
    </lineage>
</organism>